<evidence type="ECO:0000313" key="2">
    <source>
        <dbReference type="Proteomes" id="UP000632154"/>
    </source>
</evidence>
<dbReference type="EMBL" id="BNAL01000011">
    <property type="protein sequence ID" value="GHG01308.1"/>
    <property type="molecule type" value="Genomic_DNA"/>
</dbReference>
<proteinExistence type="predicted"/>
<sequence>MLESSPTEFAATYAQYAAHGQLLPRPEGSFLLEFVSGDLALYLLDRCGPYLTPGPARVVIHGLVSPEATGPAAAPLAPWAEALGRSGVQGVGRVLAQTSRATVVDAGLPLVLSHPARPPYSAGCWTLPAEPGDWLRFSTSAPLHGYLIE</sequence>
<gene>
    <name evidence="1" type="ORF">GCM10017783_11940</name>
</gene>
<reference evidence="2" key="1">
    <citation type="journal article" date="2019" name="Int. J. Syst. Evol. Microbiol.">
        <title>The Global Catalogue of Microorganisms (GCM) 10K type strain sequencing project: providing services to taxonomists for standard genome sequencing and annotation.</title>
        <authorList>
            <consortium name="The Broad Institute Genomics Platform"/>
            <consortium name="The Broad Institute Genome Sequencing Center for Infectious Disease"/>
            <person name="Wu L."/>
            <person name="Ma J."/>
        </authorList>
    </citation>
    <scope>NUCLEOTIDE SEQUENCE [LARGE SCALE GENOMIC DNA]</scope>
    <source>
        <strain evidence="2">CGMCC 1.18439</strain>
    </source>
</reference>
<protein>
    <submittedName>
        <fullName evidence="1">Uncharacterized protein</fullName>
    </submittedName>
</protein>
<accession>A0ABQ3K558</accession>
<dbReference type="Proteomes" id="UP000632154">
    <property type="component" value="Unassembled WGS sequence"/>
</dbReference>
<keyword evidence="2" id="KW-1185">Reference proteome</keyword>
<name>A0ABQ3K558_9DEIO</name>
<organism evidence="1 2">
    <name type="scientific">Deinococcus piscis</name>
    <dbReference type="NCBI Taxonomy" id="394230"/>
    <lineage>
        <taxon>Bacteria</taxon>
        <taxon>Thermotogati</taxon>
        <taxon>Deinococcota</taxon>
        <taxon>Deinococci</taxon>
        <taxon>Deinococcales</taxon>
        <taxon>Deinococcaceae</taxon>
        <taxon>Deinococcus</taxon>
    </lineage>
</organism>
<comment type="caution">
    <text evidence="1">The sequence shown here is derived from an EMBL/GenBank/DDBJ whole genome shotgun (WGS) entry which is preliminary data.</text>
</comment>
<dbReference type="RefSeq" id="WP_189642759.1">
    <property type="nucleotide sequence ID" value="NZ_BNAL01000011.1"/>
</dbReference>
<evidence type="ECO:0000313" key="1">
    <source>
        <dbReference type="EMBL" id="GHG01308.1"/>
    </source>
</evidence>